<dbReference type="GO" id="GO:0007031">
    <property type="term" value="P:peroxisome organization"/>
    <property type="evidence" value="ECO:0007669"/>
    <property type="project" value="UniProtKB-KW"/>
</dbReference>
<feature type="non-terminal residue" evidence="4">
    <location>
        <position position="282"/>
    </location>
</feature>
<comment type="similarity">
    <text evidence="1 2">Belongs to the peroxin-16 family.</text>
</comment>
<feature type="region of interest" description="Disordered" evidence="3">
    <location>
        <begin position="193"/>
        <end position="222"/>
    </location>
</feature>
<evidence type="ECO:0000256" key="2">
    <source>
        <dbReference type="RuleBase" id="RU365003"/>
    </source>
</evidence>
<dbReference type="AlphaFoldDB" id="A0AAD5SSS2"/>
<comment type="caution">
    <text evidence="4">The sequence shown here is derived from an EMBL/GenBank/DDBJ whole genome shotgun (WGS) entry which is preliminary data.</text>
</comment>
<organism evidence="4 5">
    <name type="scientific">Physocladia obscura</name>
    <dbReference type="NCBI Taxonomy" id="109957"/>
    <lineage>
        <taxon>Eukaryota</taxon>
        <taxon>Fungi</taxon>
        <taxon>Fungi incertae sedis</taxon>
        <taxon>Chytridiomycota</taxon>
        <taxon>Chytridiomycota incertae sedis</taxon>
        <taxon>Chytridiomycetes</taxon>
        <taxon>Chytridiales</taxon>
        <taxon>Chytriomycetaceae</taxon>
        <taxon>Physocladia</taxon>
    </lineage>
</organism>
<feature type="compositionally biased region" description="Low complexity" evidence="3">
    <location>
        <begin position="194"/>
        <end position="207"/>
    </location>
</feature>
<sequence>MEAIEAYRQFVVKHAPIVGSIERLVESATYVLPGRFAHAEVVAEGLHAATSLLGEWHDHVLSEHYGLALNGATDGSGDADADGNSRFNRYTRALLAETSSESTVAATSAPKYTDSNNYSAFVVFTLTLAAHSSVFLEMLAADAFGDSARWKLVGAVETARFAARAWLLAASQSRMLLHSQRPERRNFDNYAVASSPTGPNTTTISTAPTPPTPTPRHRPSLSTISAASPTPGLSEAHVLAFLSKKAASVADAFRPIDLVPPAKGVAIAAEWIHISRPLLYCT</sequence>
<dbReference type="GO" id="GO:0005778">
    <property type="term" value="C:peroxisomal membrane"/>
    <property type="evidence" value="ECO:0007669"/>
    <property type="project" value="UniProtKB-SubCell"/>
</dbReference>
<keyword evidence="5" id="KW-1185">Reference proteome</keyword>
<comment type="subcellular location">
    <subcellularLocation>
        <location evidence="2">Peroxisome membrane</location>
    </subcellularLocation>
</comment>
<dbReference type="EMBL" id="JADGJH010002887">
    <property type="protein sequence ID" value="KAJ3094257.1"/>
    <property type="molecule type" value="Genomic_DNA"/>
</dbReference>
<keyword evidence="2" id="KW-0576">Peroxisome</keyword>
<dbReference type="InterPro" id="IPR013919">
    <property type="entry name" value="Pex16"/>
</dbReference>
<evidence type="ECO:0000256" key="3">
    <source>
        <dbReference type="SAM" id="MobiDB-lite"/>
    </source>
</evidence>
<evidence type="ECO:0000313" key="4">
    <source>
        <dbReference type="EMBL" id="KAJ3094257.1"/>
    </source>
</evidence>
<dbReference type="PANTHER" id="PTHR13299">
    <property type="entry name" value="PEROXISOMAL MEMBRANE PROTEIN PEX16"/>
    <property type="match status" value="1"/>
</dbReference>
<keyword evidence="2" id="KW-0962">Peroxisome biogenesis</keyword>
<dbReference type="Proteomes" id="UP001211907">
    <property type="component" value="Unassembled WGS sequence"/>
</dbReference>
<evidence type="ECO:0000313" key="5">
    <source>
        <dbReference type="Proteomes" id="UP001211907"/>
    </source>
</evidence>
<dbReference type="PANTHER" id="PTHR13299:SF0">
    <property type="entry name" value="PEROXISOMAL MEMBRANE PROTEIN PEX16"/>
    <property type="match status" value="1"/>
</dbReference>
<reference evidence="4" key="1">
    <citation type="submission" date="2020-05" db="EMBL/GenBank/DDBJ databases">
        <title>Phylogenomic resolution of chytrid fungi.</title>
        <authorList>
            <person name="Stajich J.E."/>
            <person name="Amses K."/>
            <person name="Simmons R."/>
            <person name="Seto K."/>
            <person name="Myers J."/>
            <person name="Bonds A."/>
            <person name="Quandt C.A."/>
            <person name="Barry K."/>
            <person name="Liu P."/>
            <person name="Grigoriev I."/>
            <person name="Longcore J.E."/>
            <person name="James T.Y."/>
        </authorList>
    </citation>
    <scope>NUCLEOTIDE SEQUENCE</scope>
    <source>
        <strain evidence="4">JEL0513</strain>
    </source>
</reference>
<dbReference type="Pfam" id="PF08610">
    <property type="entry name" value="Pex16"/>
    <property type="match status" value="1"/>
</dbReference>
<accession>A0AAD5SSS2</accession>
<gene>
    <name evidence="4" type="primary">PEX16</name>
    <name evidence="4" type="ORF">HK100_006213</name>
</gene>
<name>A0AAD5SSS2_9FUNG</name>
<protein>
    <recommendedName>
        <fullName evidence="2">Peroxisomal membrane protein PEX16</fullName>
    </recommendedName>
</protein>
<evidence type="ECO:0000256" key="1">
    <source>
        <dbReference type="ARBA" id="ARBA00009505"/>
    </source>
</evidence>
<proteinExistence type="inferred from homology"/>